<dbReference type="OrthoDB" id="64915at2759"/>
<dbReference type="Proteomes" id="UP001147746">
    <property type="component" value="Unassembled WGS sequence"/>
</dbReference>
<reference evidence="1" key="1">
    <citation type="submission" date="2022-12" db="EMBL/GenBank/DDBJ databases">
        <authorList>
            <person name="Petersen C."/>
        </authorList>
    </citation>
    <scope>NUCLEOTIDE SEQUENCE</scope>
    <source>
        <strain evidence="1">IBT 21472</strain>
    </source>
</reference>
<evidence type="ECO:0000313" key="1">
    <source>
        <dbReference type="EMBL" id="KAJ5299508.1"/>
    </source>
</evidence>
<dbReference type="EMBL" id="JAPZBO010000010">
    <property type="protein sequence ID" value="KAJ5299508.1"/>
    <property type="molecule type" value="Genomic_DNA"/>
</dbReference>
<gene>
    <name evidence="1" type="ORF">N7476_011065</name>
</gene>
<dbReference type="AlphaFoldDB" id="A0A9W9GFY4"/>
<name>A0A9W9GFY4_9EURO</name>
<reference evidence="1" key="2">
    <citation type="journal article" date="2023" name="IMA Fungus">
        <title>Comparative genomic study of the Penicillium genus elucidates a diverse pangenome and 15 lateral gene transfer events.</title>
        <authorList>
            <person name="Petersen C."/>
            <person name="Sorensen T."/>
            <person name="Nielsen M.R."/>
            <person name="Sondergaard T.E."/>
            <person name="Sorensen J.L."/>
            <person name="Fitzpatrick D.A."/>
            <person name="Frisvad J.C."/>
            <person name="Nielsen K.L."/>
        </authorList>
    </citation>
    <scope>NUCLEOTIDE SEQUENCE</scope>
    <source>
        <strain evidence="1">IBT 21472</strain>
    </source>
</reference>
<keyword evidence="2" id="KW-1185">Reference proteome</keyword>
<sequence>MEQQVKFQDIIGPNPTFVGQSGTFPKESGVASICSGVMISPPCVRYLACLKQSWARISVSRFGMLKAVERNSALFLYLSFPVSYESGLDQILRFVAHIEIYSPTKTIRVHYDSADIKGPPVTLHIAETIDGTYKETTLRKTYEDPYTSVLKEIYAAVVEGKNIKTTAKDARKDLEIFGMIMRSELPTIDDNVSET</sequence>
<protein>
    <submittedName>
        <fullName evidence="1">NAD(P)-binding protein</fullName>
    </submittedName>
</protein>
<organism evidence="1 2">
    <name type="scientific">Penicillium atrosanguineum</name>
    <dbReference type="NCBI Taxonomy" id="1132637"/>
    <lineage>
        <taxon>Eukaryota</taxon>
        <taxon>Fungi</taxon>
        <taxon>Dikarya</taxon>
        <taxon>Ascomycota</taxon>
        <taxon>Pezizomycotina</taxon>
        <taxon>Eurotiomycetes</taxon>
        <taxon>Eurotiomycetidae</taxon>
        <taxon>Eurotiales</taxon>
        <taxon>Aspergillaceae</taxon>
        <taxon>Penicillium</taxon>
    </lineage>
</organism>
<evidence type="ECO:0000313" key="2">
    <source>
        <dbReference type="Proteomes" id="UP001147746"/>
    </source>
</evidence>
<proteinExistence type="predicted"/>
<comment type="caution">
    <text evidence="1">The sequence shown here is derived from an EMBL/GenBank/DDBJ whole genome shotgun (WGS) entry which is preliminary data.</text>
</comment>
<accession>A0A9W9GFY4</accession>